<evidence type="ECO:0000256" key="6">
    <source>
        <dbReference type="ARBA" id="ARBA00023167"/>
    </source>
</evidence>
<protein>
    <recommendedName>
        <fullName evidence="9">Probable methylthioribulose-1-phosphate dehydratase</fullName>
        <shortName evidence="9">MTRu-1-P dehydratase</shortName>
        <ecNumber evidence="9">4.2.1.109</ecNumber>
    </recommendedName>
</protein>
<dbReference type="PANTHER" id="PTHR10640:SF7">
    <property type="entry name" value="METHYLTHIORIBULOSE-1-PHOSPHATE DEHYDRATASE"/>
    <property type="match status" value="1"/>
</dbReference>
<feature type="binding site" evidence="9">
    <location>
        <position position="109"/>
    </location>
    <ligand>
        <name>substrate</name>
    </ligand>
</feature>
<feature type="region of interest" description="Disordered" evidence="10">
    <location>
        <begin position="1"/>
        <end position="21"/>
    </location>
</feature>
<dbReference type="PANTHER" id="PTHR10640">
    <property type="entry name" value="METHYLTHIORIBULOSE-1-PHOSPHATE DEHYDRATASE"/>
    <property type="match status" value="1"/>
</dbReference>
<keyword evidence="5 9" id="KW-0862">Zinc</keyword>
<dbReference type="EC" id="4.2.1.109" evidence="9"/>
<dbReference type="STRING" id="6832.A0A553P8L0"/>
<feature type="compositionally biased region" description="Gly residues" evidence="10">
    <location>
        <begin position="400"/>
        <end position="429"/>
    </location>
</feature>
<evidence type="ECO:0000313" key="13">
    <source>
        <dbReference type="Proteomes" id="UP000318571"/>
    </source>
</evidence>
<dbReference type="EMBL" id="VCGU01000007">
    <property type="protein sequence ID" value="TRY74035.1"/>
    <property type="molecule type" value="Genomic_DNA"/>
</dbReference>
<gene>
    <name evidence="12" type="ORF">TCAL_05041</name>
</gene>
<keyword evidence="6 9" id="KW-0486">Methionine biosynthesis</keyword>
<comment type="similarity">
    <text evidence="1">Belongs to the aldolase class II family. Adducin subfamily.</text>
</comment>
<evidence type="ECO:0000256" key="5">
    <source>
        <dbReference type="ARBA" id="ARBA00022833"/>
    </source>
</evidence>
<feature type="compositionally biased region" description="Low complexity" evidence="10">
    <location>
        <begin position="334"/>
        <end position="349"/>
    </location>
</feature>
<dbReference type="InterPro" id="IPR027514">
    <property type="entry name" value="Salvage_MtnB_euk"/>
</dbReference>
<comment type="cofactor">
    <cofactor evidence="9">
        <name>Zn(2+)</name>
        <dbReference type="ChEBI" id="CHEBI:29105"/>
    </cofactor>
    <text evidence="9">Binds 1 zinc ion per subunit.</text>
</comment>
<dbReference type="Gene3D" id="3.40.225.10">
    <property type="entry name" value="Class II aldolase/adducin N-terminal domain"/>
    <property type="match status" value="1"/>
</dbReference>
<dbReference type="Proteomes" id="UP000318571">
    <property type="component" value="Chromosome 3"/>
</dbReference>
<keyword evidence="2 9" id="KW-0963">Cytoplasm</keyword>
<feature type="active site" description="Proton donor/acceptor" evidence="9">
    <location>
        <position position="151"/>
    </location>
</feature>
<dbReference type="InterPro" id="IPR036409">
    <property type="entry name" value="Aldolase_II/adducin_N_sf"/>
</dbReference>
<dbReference type="AlphaFoldDB" id="A0A553P8L0"/>
<evidence type="ECO:0000256" key="2">
    <source>
        <dbReference type="ARBA" id="ARBA00022490"/>
    </source>
</evidence>
<dbReference type="Pfam" id="PF00596">
    <property type="entry name" value="Aldolase_II"/>
    <property type="match status" value="1"/>
</dbReference>
<sequence>MSPPTRVNAGGASAGGVGHSSTSAGSAQDLFHALHPRRLIPELCHLFYHQGWFSGTGGGVSIKQGSNIYVAPSGVQKERLEHDDLFLLKGDGSIAQSPPQEKNLSLSQCTPLFMNAYQERNANAVIHSHGKYIVLASLIYTGPEFRIKNLEMIKGIHHPLENRAFRYDEEIIVPIIENTCFEADLKDSMLDAMKRYPTSNAVMVRRHGIYVWGKSWQQCKAMAECYHYLCEMAVEMERLGINEYTHHNEAIVPTVLSKPITPVTPKAESTPAPNSTATVPDTPKTPVAKDNGTTSNGGTPHNKPAASPKKTPNTEGKAKLNGVKGGKVTKPKNNKQQGNKWNNRKSPAGARGGPGGPGGSGGPQMGGVPSPWGPPIPGLMGMGPMMGPMGPMMPPHPGMFGPGGPSSGGQNSGGRNGRGGGRGGGSGRGRGSKKQGGATTPKNTNDKNKTPNQRGGGAKGRGRGNKLGMSKNTIMNY</sequence>
<dbReference type="OrthoDB" id="191080at2759"/>
<feature type="binding site" evidence="9">
    <location>
        <position position="129"/>
    </location>
    <ligand>
        <name>Zn(2+)</name>
        <dbReference type="ChEBI" id="CHEBI:29105"/>
    </ligand>
</feature>
<dbReference type="GO" id="GO:0008270">
    <property type="term" value="F:zinc ion binding"/>
    <property type="evidence" value="ECO:0007669"/>
    <property type="project" value="UniProtKB-UniRule"/>
</dbReference>
<dbReference type="FunFam" id="3.40.225.10:FF:000003">
    <property type="entry name" value="Methylthioribulose-1-phosphate dehydratase"/>
    <property type="match status" value="1"/>
</dbReference>
<evidence type="ECO:0000256" key="8">
    <source>
        <dbReference type="ARBA" id="ARBA00060021"/>
    </source>
</evidence>
<feature type="binding site" evidence="9">
    <location>
        <position position="127"/>
    </location>
    <ligand>
        <name>Zn(2+)</name>
        <dbReference type="ChEBI" id="CHEBI:29105"/>
    </ligand>
</feature>
<comment type="function">
    <text evidence="8">Catalyzes the dehydration of methylthioribulose-1-phosphate (MTRu-1-P) into 2,3-diketo-5-methylthiopentyl-1-phosphate (DK-MTP-1-P). Functions in the methionine salvage pathway, which plays a key role in cancer, apoptosis, microbial proliferation and inflammation. May inhibit the CASP1-related inflammatory response (pyroptosis), the CASP9-dependent apoptotic pathway and the cytochrome c-dependent and APAF1-mediated cell death.</text>
</comment>
<comment type="pathway">
    <text evidence="9">Amino-acid biosynthesis; L-methionine biosynthesis via salvage pathway; L-methionine from S-methyl-5-thio-alpha-D-ribose 1-phosphate: step 2/6.</text>
</comment>
<dbReference type="InterPro" id="IPR017714">
    <property type="entry name" value="MethylthioRu-1-P_deHdtase_MtnB"/>
</dbReference>
<comment type="caution">
    <text evidence="12">The sequence shown here is derived from an EMBL/GenBank/DDBJ whole genome shotgun (WGS) entry which is preliminary data.</text>
</comment>
<keyword evidence="7 9" id="KW-0456">Lyase</keyword>
<keyword evidence="13" id="KW-1185">Reference proteome</keyword>
<feature type="binding site" evidence="9">
    <location>
        <position position="207"/>
    </location>
    <ligand>
        <name>Zn(2+)</name>
        <dbReference type="ChEBI" id="CHEBI:29105"/>
    </ligand>
</feature>
<evidence type="ECO:0000256" key="9">
    <source>
        <dbReference type="HAMAP-Rule" id="MF_03116"/>
    </source>
</evidence>
<dbReference type="InterPro" id="IPR001303">
    <property type="entry name" value="Aldolase_II/adducin_N"/>
</dbReference>
<feature type="compositionally biased region" description="Low complexity" evidence="10">
    <location>
        <begin position="378"/>
        <end position="390"/>
    </location>
</feature>
<reference evidence="12 13" key="1">
    <citation type="journal article" date="2018" name="Nat. Ecol. Evol.">
        <title>Genomic signatures of mitonuclear coevolution across populations of Tigriopus californicus.</title>
        <authorList>
            <person name="Barreto F.S."/>
            <person name="Watson E.T."/>
            <person name="Lima T.G."/>
            <person name="Willett C.S."/>
            <person name="Edmands S."/>
            <person name="Li W."/>
            <person name="Burton R.S."/>
        </authorList>
    </citation>
    <scope>NUCLEOTIDE SEQUENCE [LARGE SCALE GENOMIC DNA]</scope>
    <source>
        <strain evidence="12 13">San Diego</strain>
    </source>
</reference>
<evidence type="ECO:0000256" key="4">
    <source>
        <dbReference type="ARBA" id="ARBA00022723"/>
    </source>
</evidence>
<feature type="compositionally biased region" description="Gly residues" evidence="10">
    <location>
        <begin position="350"/>
        <end position="365"/>
    </location>
</feature>
<dbReference type="HAMAP" id="MF_03116">
    <property type="entry name" value="Salvage_MtnB_euk"/>
    <property type="match status" value="1"/>
</dbReference>
<feature type="domain" description="Class II aldolase/adducin N-terminal" evidence="11">
    <location>
        <begin position="38"/>
        <end position="234"/>
    </location>
</feature>
<accession>A0A553P8L0</accession>
<name>A0A553P8L0_TIGCA</name>
<keyword evidence="3 9" id="KW-0028">Amino-acid biosynthesis</keyword>
<dbReference type="NCBIfam" id="TIGR03328">
    <property type="entry name" value="salvage_mtnB"/>
    <property type="match status" value="1"/>
</dbReference>
<evidence type="ECO:0000256" key="1">
    <source>
        <dbReference type="ARBA" id="ARBA00006274"/>
    </source>
</evidence>
<comment type="catalytic activity">
    <reaction evidence="9">
        <text>5-(methylsulfanyl)-D-ribulose 1-phosphate = 5-methylsulfanyl-2,3-dioxopentyl phosphate + H2O</text>
        <dbReference type="Rhea" id="RHEA:15549"/>
        <dbReference type="ChEBI" id="CHEBI:15377"/>
        <dbReference type="ChEBI" id="CHEBI:58548"/>
        <dbReference type="ChEBI" id="CHEBI:58828"/>
        <dbReference type="EC" id="4.2.1.109"/>
    </reaction>
</comment>
<feature type="region of interest" description="Disordered" evidence="10">
    <location>
        <begin position="262"/>
        <end position="477"/>
    </location>
</feature>
<dbReference type="SUPFAM" id="SSF53639">
    <property type="entry name" value="AraD/HMP-PK domain-like"/>
    <property type="match status" value="1"/>
</dbReference>
<dbReference type="SMART" id="SM01007">
    <property type="entry name" value="Aldolase_II"/>
    <property type="match status" value="1"/>
</dbReference>
<evidence type="ECO:0000256" key="7">
    <source>
        <dbReference type="ARBA" id="ARBA00023239"/>
    </source>
</evidence>
<comment type="subcellular location">
    <subcellularLocation>
        <location evidence="9">Cytoplasm</location>
    </subcellularLocation>
</comment>
<comment type="similarity">
    <text evidence="9">Belongs to the aldolase class II family. MtnB subfamily.</text>
</comment>
<evidence type="ECO:0000259" key="11">
    <source>
        <dbReference type="SMART" id="SM01007"/>
    </source>
</evidence>
<organism evidence="12 13">
    <name type="scientific">Tigriopus californicus</name>
    <name type="common">Marine copepod</name>
    <dbReference type="NCBI Taxonomy" id="6832"/>
    <lineage>
        <taxon>Eukaryota</taxon>
        <taxon>Metazoa</taxon>
        <taxon>Ecdysozoa</taxon>
        <taxon>Arthropoda</taxon>
        <taxon>Crustacea</taxon>
        <taxon>Multicrustacea</taxon>
        <taxon>Hexanauplia</taxon>
        <taxon>Copepoda</taxon>
        <taxon>Harpacticoida</taxon>
        <taxon>Harpacticidae</taxon>
        <taxon>Tigriopus</taxon>
    </lineage>
</organism>
<dbReference type="UniPathway" id="UPA00904">
    <property type="reaction ID" value="UER00875"/>
</dbReference>
<evidence type="ECO:0000256" key="10">
    <source>
        <dbReference type="SAM" id="MobiDB-lite"/>
    </source>
</evidence>
<proteinExistence type="inferred from homology"/>
<keyword evidence="4 9" id="KW-0479">Metal-binding</keyword>
<dbReference type="GO" id="GO:0046570">
    <property type="term" value="F:methylthioribulose 1-phosphate dehydratase activity"/>
    <property type="evidence" value="ECO:0007669"/>
    <property type="project" value="UniProtKB-UniRule"/>
</dbReference>
<evidence type="ECO:0000256" key="3">
    <source>
        <dbReference type="ARBA" id="ARBA00022605"/>
    </source>
</evidence>
<dbReference type="GO" id="GO:0019509">
    <property type="term" value="P:L-methionine salvage from methylthioadenosine"/>
    <property type="evidence" value="ECO:0007669"/>
    <property type="project" value="UniProtKB-UniRule"/>
</dbReference>
<dbReference type="GO" id="GO:0005737">
    <property type="term" value="C:cytoplasm"/>
    <property type="evidence" value="ECO:0007669"/>
    <property type="project" value="UniProtKB-SubCell"/>
</dbReference>
<evidence type="ECO:0000313" key="12">
    <source>
        <dbReference type="EMBL" id="TRY74035.1"/>
    </source>
</evidence>